<evidence type="ECO:0000313" key="1">
    <source>
        <dbReference type="EMBL" id="TDH62874.1"/>
    </source>
</evidence>
<protein>
    <submittedName>
        <fullName evidence="1">Uncharacterized protein</fullName>
    </submittedName>
</protein>
<dbReference type="OrthoDB" id="7278131at2"/>
<dbReference type="RefSeq" id="WP_133288323.1">
    <property type="nucleotide sequence ID" value="NZ_SMSJ01000008.1"/>
</dbReference>
<reference evidence="1 2" key="1">
    <citation type="journal article" date="2016" name="J. Microbiol.">
        <title>Dankookia rubra gen. nov., sp. nov., an alphaproteobacterium isolated from sediment of a shallow stream.</title>
        <authorList>
            <person name="Kim W.H."/>
            <person name="Kim D.H."/>
            <person name="Kang K."/>
            <person name="Ahn T.Y."/>
        </authorList>
    </citation>
    <scope>NUCLEOTIDE SEQUENCE [LARGE SCALE GENOMIC DNA]</scope>
    <source>
        <strain evidence="1 2">JCM30602</strain>
    </source>
</reference>
<accession>A0A4R5QHP0</accession>
<organism evidence="1 2">
    <name type="scientific">Dankookia rubra</name>
    <dbReference type="NCBI Taxonomy" id="1442381"/>
    <lineage>
        <taxon>Bacteria</taxon>
        <taxon>Pseudomonadati</taxon>
        <taxon>Pseudomonadota</taxon>
        <taxon>Alphaproteobacteria</taxon>
        <taxon>Acetobacterales</taxon>
        <taxon>Roseomonadaceae</taxon>
        <taxon>Dankookia</taxon>
    </lineage>
</organism>
<proteinExistence type="predicted"/>
<gene>
    <name evidence="1" type="ORF">E2C06_09275</name>
</gene>
<dbReference type="AlphaFoldDB" id="A0A4R5QHP0"/>
<name>A0A4R5QHP0_9PROT</name>
<comment type="caution">
    <text evidence="1">The sequence shown here is derived from an EMBL/GenBank/DDBJ whole genome shotgun (WGS) entry which is preliminary data.</text>
</comment>
<dbReference type="EMBL" id="SMSJ01000008">
    <property type="protein sequence ID" value="TDH62874.1"/>
    <property type="molecule type" value="Genomic_DNA"/>
</dbReference>
<evidence type="ECO:0000313" key="2">
    <source>
        <dbReference type="Proteomes" id="UP000295096"/>
    </source>
</evidence>
<keyword evidence="2" id="KW-1185">Reference proteome</keyword>
<sequence>MESITRLPGIRPLALPRLPADFFAPPRDPSAPEPLGLEWPRRGAAFRLTGCPKLQAAFRAALAEYEAAENAAALARCSGDLRGFFAATTGTHRGFAALEAFGLPAADLGRLQALARRRAREAARRGRQDEAA</sequence>
<dbReference type="Proteomes" id="UP000295096">
    <property type="component" value="Unassembled WGS sequence"/>
</dbReference>